<feature type="compositionally biased region" description="Basic residues" evidence="3">
    <location>
        <begin position="1"/>
        <end position="12"/>
    </location>
</feature>
<organism evidence="5 6">
    <name type="scientific">Frondihabitans sucicola</name>
    <dbReference type="NCBI Taxonomy" id="1268041"/>
    <lineage>
        <taxon>Bacteria</taxon>
        <taxon>Bacillati</taxon>
        <taxon>Actinomycetota</taxon>
        <taxon>Actinomycetes</taxon>
        <taxon>Micrococcales</taxon>
        <taxon>Microbacteriaceae</taxon>
        <taxon>Frondihabitans</taxon>
    </lineage>
</organism>
<name>A0ABN6XV62_9MICO</name>
<dbReference type="Pfam" id="PF21313">
    <property type="entry name" value="EthR_C"/>
    <property type="match status" value="1"/>
</dbReference>
<dbReference type="PROSITE" id="PS50977">
    <property type="entry name" value="HTH_TETR_2"/>
    <property type="match status" value="1"/>
</dbReference>
<gene>
    <name evidence="5" type="ORF">GCM10025867_11510</name>
</gene>
<dbReference type="InterPro" id="IPR049397">
    <property type="entry name" value="EthR_C"/>
</dbReference>
<dbReference type="InterPro" id="IPR036271">
    <property type="entry name" value="Tet_transcr_reg_TetR-rel_C_sf"/>
</dbReference>
<dbReference type="RefSeq" id="WP_286345812.1">
    <property type="nucleotide sequence ID" value="NZ_AP027732.1"/>
</dbReference>
<evidence type="ECO:0000313" key="5">
    <source>
        <dbReference type="EMBL" id="BDZ48910.1"/>
    </source>
</evidence>
<dbReference type="EMBL" id="AP027732">
    <property type="protein sequence ID" value="BDZ48910.1"/>
    <property type="molecule type" value="Genomic_DNA"/>
</dbReference>
<dbReference type="PANTHER" id="PTHR30055">
    <property type="entry name" value="HTH-TYPE TRANSCRIPTIONAL REGULATOR RUTR"/>
    <property type="match status" value="1"/>
</dbReference>
<keyword evidence="6" id="KW-1185">Reference proteome</keyword>
<dbReference type="InterPro" id="IPR050109">
    <property type="entry name" value="HTH-type_TetR-like_transc_reg"/>
</dbReference>
<sequence length="274" mass="29621">MESATRSRRAPRPPRVSGDERERTILATAEQLLDEKTFAEITIDDLARGAGLSRPTFYFYFASKQAVLLALLDQVAHEAERRSAHVFDDLARDPAGSWRRAIEAFADTFATHRGVSVAASAARATEPELAAQWTTLTRGWIAATASAIAAERERGASPSGPSPESLATALNLLNERMIVASLTEPGLPGAREATVETLLHVWLSSIYGSAPSPEPAFRHSISKERSCSQDDSTSPPPRSPSRRCRPRRPGRGRSASRSEPRACASPTCISSRGC</sequence>
<evidence type="ECO:0000256" key="2">
    <source>
        <dbReference type="PROSITE-ProRule" id="PRU00335"/>
    </source>
</evidence>
<dbReference type="PANTHER" id="PTHR30055:SF184">
    <property type="entry name" value="HTH-TYPE TRANSCRIPTIONAL REGULATOR ETHR"/>
    <property type="match status" value="1"/>
</dbReference>
<evidence type="ECO:0000256" key="3">
    <source>
        <dbReference type="SAM" id="MobiDB-lite"/>
    </source>
</evidence>
<dbReference type="InterPro" id="IPR001647">
    <property type="entry name" value="HTH_TetR"/>
</dbReference>
<dbReference type="Proteomes" id="UP001321486">
    <property type="component" value="Chromosome"/>
</dbReference>
<dbReference type="PRINTS" id="PR00455">
    <property type="entry name" value="HTHTETR"/>
</dbReference>
<evidence type="ECO:0000313" key="6">
    <source>
        <dbReference type="Proteomes" id="UP001321486"/>
    </source>
</evidence>
<dbReference type="Gene3D" id="1.10.10.60">
    <property type="entry name" value="Homeodomain-like"/>
    <property type="match status" value="1"/>
</dbReference>
<dbReference type="Pfam" id="PF00440">
    <property type="entry name" value="TetR_N"/>
    <property type="match status" value="1"/>
</dbReference>
<feature type="compositionally biased region" description="Basic residues" evidence="3">
    <location>
        <begin position="240"/>
        <end position="251"/>
    </location>
</feature>
<protein>
    <recommendedName>
        <fullName evidence="4">HTH tetR-type domain-containing protein</fullName>
    </recommendedName>
</protein>
<dbReference type="SUPFAM" id="SSF48498">
    <property type="entry name" value="Tetracyclin repressor-like, C-terminal domain"/>
    <property type="match status" value="1"/>
</dbReference>
<feature type="region of interest" description="Disordered" evidence="3">
    <location>
        <begin position="213"/>
        <end position="274"/>
    </location>
</feature>
<dbReference type="Gene3D" id="1.10.357.10">
    <property type="entry name" value="Tetracycline Repressor, domain 2"/>
    <property type="match status" value="1"/>
</dbReference>
<feature type="domain" description="HTH tetR-type" evidence="4">
    <location>
        <begin position="19"/>
        <end position="79"/>
    </location>
</feature>
<evidence type="ECO:0000256" key="1">
    <source>
        <dbReference type="ARBA" id="ARBA00023125"/>
    </source>
</evidence>
<reference evidence="6" key="1">
    <citation type="journal article" date="2019" name="Int. J. Syst. Evol. Microbiol.">
        <title>The Global Catalogue of Microorganisms (GCM) 10K type strain sequencing project: providing services to taxonomists for standard genome sequencing and annotation.</title>
        <authorList>
            <consortium name="The Broad Institute Genomics Platform"/>
            <consortium name="The Broad Institute Genome Sequencing Center for Infectious Disease"/>
            <person name="Wu L."/>
            <person name="Ma J."/>
        </authorList>
    </citation>
    <scope>NUCLEOTIDE SEQUENCE [LARGE SCALE GENOMIC DNA]</scope>
    <source>
        <strain evidence="6">NBRC 108728</strain>
    </source>
</reference>
<proteinExistence type="predicted"/>
<dbReference type="InterPro" id="IPR009057">
    <property type="entry name" value="Homeodomain-like_sf"/>
</dbReference>
<feature type="DNA-binding region" description="H-T-H motif" evidence="2">
    <location>
        <begin position="42"/>
        <end position="61"/>
    </location>
</feature>
<evidence type="ECO:0000259" key="4">
    <source>
        <dbReference type="PROSITE" id="PS50977"/>
    </source>
</evidence>
<keyword evidence="1 2" id="KW-0238">DNA-binding</keyword>
<feature type="region of interest" description="Disordered" evidence="3">
    <location>
        <begin position="1"/>
        <end position="21"/>
    </location>
</feature>
<dbReference type="SUPFAM" id="SSF46689">
    <property type="entry name" value="Homeodomain-like"/>
    <property type="match status" value="1"/>
</dbReference>
<accession>A0ABN6XV62</accession>